<dbReference type="GO" id="GO:0000139">
    <property type="term" value="C:Golgi membrane"/>
    <property type="evidence" value="ECO:0007669"/>
    <property type="project" value="TreeGrafter"/>
</dbReference>
<name>A0A0C3GDX3_OIDMZ</name>
<dbReference type="EMBL" id="KN832890">
    <property type="protein sequence ID" value="KIM94355.1"/>
    <property type="molecule type" value="Genomic_DNA"/>
</dbReference>
<reference evidence="5" key="2">
    <citation type="submission" date="2015-01" db="EMBL/GenBank/DDBJ databases">
        <title>Evolutionary Origins and Diversification of the Mycorrhizal Mutualists.</title>
        <authorList>
            <consortium name="DOE Joint Genome Institute"/>
            <consortium name="Mycorrhizal Genomics Consortium"/>
            <person name="Kohler A."/>
            <person name="Kuo A."/>
            <person name="Nagy L.G."/>
            <person name="Floudas D."/>
            <person name="Copeland A."/>
            <person name="Barry K.W."/>
            <person name="Cichocki N."/>
            <person name="Veneault-Fourrey C."/>
            <person name="LaButti K."/>
            <person name="Lindquist E.A."/>
            <person name="Lipzen A."/>
            <person name="Lundell T."/>
            <person name="Morin E."/>
            <person name="Murat C."/>
            <person name="Riley R."/>
            <person name="Ohm R."/>
            <person name="Sun H."/>
            <person name="Tunlid A."/>
            <person name="Henrissat B."/>
            <person name="Grigoriev I.V."/>
            <person name="Hibbett D.S."/>
            <person name="Martin F."/>
        </authorList>
    </citation>
    <scope>NUCLEOTIDE SEQUENCE [LARGE SCALE GENOMIC DNA]</scope>
    <source>
        <strain evidence="5">Zn</strain>
    </source>
</reference>
<dbReference type="Proteomes" id="UP000054321">
    <property type="component" value="Unassembled WGS sequence"/>
</dbReference>
<keyword evidence="5" id="KW-1185">Reference proteome</keyword>
<dbReference type="PANTHER" id="PTHR31306">
    <property type="entry name" value="ALPHA-1,6-MANNOSYLTRANSFERASE MNN11-RELATED"/>
    <property type="match status" value="1"/>
</dbReference>
<evidence type="ECO:0000256" key="2">
    <source>
        <dbReference type="ARBA" id="ARBA00022676"/>
    </source>
</evidence>
<proteinExistence type="inferred from homology"/>
<dbReference type="GO" id="GO:0006487">
    <property type="term" value="P:protein N-linked glycosylation"/>
    <property type="evidence" value="ECO:0007669"/>
    <property type="project" value="TreeGrafter"/>
</dbReference>
<evidence type="ECO:0008006" key="6">
    <source>
        <dbReference type="Google" id="ProtNLM"/>
    </source>
</evidence>
<reference evidence="4 5" key="1">
    <citation type="submission" date="2014-04" db="EMBL/GenBank/DDBJ databases">
        <authorList>
            <consortium name="DOE Joint Genome Institute"/>
            <person name="Kuo A."/>
            <person name="Martino E."/>
            <person name="Perotto S."/>
            <person name="Kohler A."/>
            <person name="Nagy L.G."/>
            <person name="Floudas D."/>
            <person name="Copeland A."/>
            <person name="Barry K.W."/>
            <person name="Cichocki N."/>
            <person name="Veneault-Fourrey C."/>
            <person name="LaButti K."/>
            <person name="Lindquist E.A."/>
            <person name="Lipzen A."/>
            <person name="Lundell T."/>
            <person name="Morin E."/>
            <person name="Murat C."/>
            <person name="Sun H."/>
            <person name="Tunlid A."/>
            <person name="Henrissat B."/>
            <person name="Grigoriev I.V."/>
            <person name="Hibbett D.S."/>
            <person name="Martin F."/>
            <person name="Nordberg H.P."/>
            <person name="Cantor M.N."/>
            <person name="Hua S.X."/>
        </authorList>
    </citation>
    <scope>NUCLEOTIDE SEQUENCE [LARGE SCALE GENOMIC DNA]</scope>
    <source>
        <strain evidence="4 5">Zn</strain>
    </source>
</reference>
<evidence type="ECO:0000256" key="3">
    <source>
        <dbReference type="ARBA" id="ARBA00022679"/>
    </source>
</evidence>
<dbReference type="InterPro" id="IPR008630">
    <property type="entry name" value="Glyco_trans_34"/>
</dbReference>
<evidence type="ECO:0000313" key="4">
    <source>
        <dbReference type="EMBL" id="KIM94355.1"/>
    </source>
</evidence>
<dbReference type="InParanoid" id="A0A0C3GDX3"/>
<dbReference type="OrthoDB" id="3763672at2759"/>
<gene>
    <name evidence="4" type="ORF">OIDMADRAFT_106766</name>
</gene>
<organism evidence="4 5">
    <name type="scientific">Oidiodendron maius (strain Zn)</name>
    <dbReference type="NCBI Taxonomy" id="913774"/>
    <lineage>
        <taxon>Eukaryota</taxon>
        <taxon>Fungi</taxon>
        <taxon>Dikarya</taxon>
        <taxon>Ascomycota</taxon>
        <taxon>Pezizomycotina</taxon>
        <taxon>Leotiomycetes</taxon>
        <taxon>Leotiomycetes incertae sedis</taxon>
        <taxon>Myxotrichaceae</taxon>
        <taxon>Oidiodendron</taxon>
    </lineage>
</organism>
<comment type="similarity">
    <text evidence="1">Belongs to the glycosyltransferase 34 family.</text>
</comment>
<dbReference type="GO" id="GO:0016757">
    <property type="term" value="F:glycosyltransferase activity"/>
    <property type="evidence" value="ECO:0007669"/>
    <property type="project" value="UniProtKB-KW"/>
</dbReference>
<keyword evidence="3" id="KW-0808">Transferase</keyword>
<protein>
    <recommendedName>
        <fullName evidence="6">Nucleotide-diphospho-sugar transferase domain-containing protein</fullName>
    </recommendedName>
</protein>
<evidence type="ECO:0000256" key="1">
    <source>
        <dbReference type="ARBA" id="ARBA00005664"/>
    </source>
</evidence>
<accession>A0A0C3GDX3</accession>
<sequence length="312" mass="36223">MDRQTHLNPMHQAGEARQKEIIWTASDGVKFEIPQDPVWTKPLGKRLCIVDIDTRPLNGTNDILNTEDFDWPQYHPTSAGMMGHYLYTQIHGYDYKFVRTQNYEDRTSYWTKISALSDTLRDYDFVISIDADAQISHPEIPFEWLLNRWNVTLETALTMTIDPDKPYNLDPRGRPYNNCGFVVAHNIPRTHEMLKAWSSCPDEPQKDFEGCARWKTPWPAEQAAFGEYIRYMFSEPNDLNEIPCDEANGFPESEQGCSGRFIRHLWTAKGQTRDVVNNGVMQVLLKRLHDQFLADESVIIERESNAFLRSDL</sequence>
<keyword evidence="2" id="KW-0328">Glycosyltransferase</keyword>
<dbReference type="Gene3D" id="3.90.550.10">
    <property type="entry name" value="Spore Coat Polysaccharide Biosynthesis Protein SpsA, Chain A"/>
    <property type="match status" value="1"/>
</dbReference>
<dbReference type="AlphaFoldDB" id="A0A0C3GDX3"/>
<dbReference type="HOGENOM" id="CLU_039661_0_0_1"/>
<dbReference type="PANTHER" id="PTHR31306:SF3">
    <property type="entry name" value="NUCLEOTIDE-DIPHOSPHO-SUGAR TRANSFERASE DOMAIN-CONTAINING PROTEIN"/>
    <property type="match status" value="1"/>
</dbReference>
<dbReference type="InterPro" id="IPR029044">
    <property type="entry name" value="Nucleotide-diphossugar_trans"/>
</dbReference>
<evidence type="ECO:0000313" key="5">
    <source>
        <dbReference type="Proteomes" id="UP000054321"/>
    </source>
</evidence>